<dbReference type="CDD" id="cd09294">
    <property type="entry name" value="SmpB"/>
    <property type="match status" value="1"/>
</dbReference>
<protein>
    <recommendedName>
        <fullName evidence="3">SsrA-binding protein</fullName>
    </recommendedName>
    <alternativeName>
        <fullName evidence="3">Small protein B</fullName>
    </alternativeName>
</protein>
<dbReference type="NCBIfam" id="NF003843">
    <property type="entry name" value="PRK05422.1"/>
    <property type="match status" value="1"/>
</dbReference>
<evidence type="ECO:0000256" key="2">
    <source>
        <dbReference type="ARBA" id="ARBA00022884"/>
    </source>
</evidence>
<dbReference type="RefSeq" id="WP_090290186.1">
    <property type="nucleotide sequence ID" value="NZ_FNCK01000008.1"/>
</dbReference>
<dbReference type="HAMAP" id="MF_00023">
    <property type="entry name" value="SmpB"/>
    <property type="match status" value="1"/>
</dbReference>
<dbReference type="PANTHER" id="PTHR30308">
    <property type="entry name" value="TMRNA-BINDING COMPONENT OF TRANS-TRANSLATION TAGGING COMPLEX"/>
    <property type="match status" value="1"/>
</dbReference>
<accession>A0A1G7U475</accession>
<keyword evidence="2 3" id="KW-0694">RNA-binding</keyword>
<evidence type="ECO:0000256" key="1">
    <source>
        <dbReference type="ARBA" id="ARBA00022490"/>
    </source>
</evidence>
<dbReference type="Proteomes" id="UP000199708">
    <property type="component" value="Unassembled WGS sequence"/>
</dbReference>
<dbReference type="STRING" id="120956.SAMN05421791_10822"/>
<evidence type="ECO:0000256" key="3">
    <source>
        <dbReference type="HAMAP-Rule" id="MF_00023"/>
    </source>
</evidence>
<keyword evidence="1 3" id="KW-0963">Cytoplasm</keyword>
<dbReference type="SUPFAM" id="SSF74982">
    <property type="entry name" value="Small protein B (SmpB)"/>
    <property type="match status" value="1"/>
</dbReference>
<organism evidence="4 5">
    <name type="scientific">Facklamia miroungae</name>
    <dbReference type="NCBI Taxonomy" id="120956"/>
    <lineage>
        <taxon>Bacteria</taxon>
        <taxon>Bacillati</taxon>
        <taxon>Bacillota</taxon>
        <taxon>Bacilli</taxon>
        <taxon>Lactobacillales</taxon>
        <taxon>Aerococcaceae</taxon>
        <taxon>Facklamia</taxon>
    </lineage>
</organism>
<dbReference type="GO" id="GO:0070930">
    <property type="term" value="P:trans-translation-dependent protein tagging"/>
    <property type="evidence" value="ECO:0007669"/>
    <property type="project" value="TreeGrafter"/>
</dbReference>
<dbReference type="InterPro" id="IPR023620">
    <property type="entry name" value="SmpB"/>
</dbReference>
<sequence>MANNKMKQDKPLAQNRKARHDYEIVDTYEAGLVLKGTEIKSIRAGKINIQDGFISIYNGEAWLKNVHISPYDHGNLFNHDPLRDRKLLLHRKETLDIDQATRQKGMTIVPLKVYLVRGRAKILIGVARGKHHYDKRQALKEQQAKRDIDRALKVR</sequence>
<dbReference type="PANTHER" id="PTHR30308:SF2">
    <property type="entry name" value="SSRA-BINDING PROTEIN"/>
    <property type="match status" value="1"/>
</dbReference>
<dbReference type="PROSITE" id="PS01317">
    <property type="entry name" value="SSRP"/>
    <property type="match status" value="1"/>
</dbReference>
<dbReference type="GO" id="GO:0003723">
    <property type="term" value="F:RNA binding"/>
    <property type="evidence" value="ECO:0007669"/>
    <property type="project" value="UniProtKB-UniRule"/>
</dbReference>
<dbReference type="OrthoDB" id="9805462at2"/>
<dbReference type="Gene3D" id="2.40.280.10">
    <property type="match status" value="1"/>
</dbReference>
<dbReference type="Pfam" id="PF01668">
    <property type="entry name" value="SmpB"/>
    <property type="match status" value="1"/>
</dbReference>
<comment type="subcellular location">
    <subcellularLocation>
        <location evidence="3">Cytoplasm</location>
    </subcellularLocation>
    <text evidence="3">The tmRNA-SmpB complex associates with stalled 70S ribosomes.</text>
</comment>
<dbReference type="AlphaFoldDB" id="A0A1G7U475"/>
<evidence type="ECO:0000313" key="5">
    <source>
        <dbReference type="Proteomes" id="UP000199708"/>
    </source>
</evidence>
<reference evidence="4 5" key="1">
    <citation type="submission" date="2016-10" db="EMBL/GenBank/DDBJ databases">
        <authorList>
            <person name="de Groot N.N."/>
        </authorList>
    </citation>
    <scope>NUCLEOTIDE SEQUENCE [LARGE SCALE GENOMIC DNA]</scope>
    <source>
        <strain evidence="4 5">ATCC BAA-466</strain>
    </source>
</reference>
<name>A0A1G7U475_9LACT</name>
<dbReference type="NCBIfam" id="TIGR00086">
    <property type="entry name" value="smpB"/>
    <property type="match status" value="1"/>
</dbReference>
<comment type="function">
    <text evidence="3">Required for rescue of stalled ribosomes mediated by trans-translation. Binds to transfer-messenger RNA (tmRNA), required for stable association of tmRNA with ribosomes. tmRNA and SmpB together mimic tRNA shape, replacing the anticodon stem-loop with SmpB. tmRNA is encoded by the ssrA gene; the 2 termini fold to resemble tRNA(Ala) and it encodes a 'tag peptide', a short internal open reading frame. During trans-translation Ala-aminoacylated tmRNA acts like a tRNA, entering the A-site of stalled ribosomes, displacing the stalled mRNA. The ribosome then switches to translate the ORF on the tmRNA; the nascent peptide is terminated with the 'tag peptide' encoded by the tmRNA and targeted for degradation. The ribosome is freed to recommence translation, which seems to be the essential function of trans-translation.</text>
</comment>
<dbReference type="InterPro" id="IPR000037">
    <property type="entry name" value="SsrA-bd_prot"/>
</dbReference>
<gene>
    <name evidence="3" type="primary">smpB</name>
    <name evidence="4" type="ORF">SAMN05421791_10822</name>
</gene>
<dbReference type="GO" id="GO:0070929">
    <property type="term" value="P:trans-translation"/>
    <property type="evidence" value="ECO:0007669"/>
    <property type="project" value="UniProtKB-UniRule"/>
</dbReference>
<dbReference type="EMBL" id="FNCK01000008">
    <property type="protein sequence ID" value="SDG41570.1"/>
    <property type="molecule type" value="Genomic_DNA"/>
</dbReference>
<dbReference type="InterPro" id="IPR020081">
    <property type="entry name" value="SsrA-bd_prot_CS"/>
</dbReference>
<comment type="similarity">
    <text evidence="3">Belongs to the SmpB family.</text>
</comment>
<dbReference type="GO" id="GO:0005829">
    <property type="term" value="C:cytosol"/>
    <property type="evidence" value="ECO:0007669"/>
    <property type="project" value="TreeGrafter"/>
</dbReference>
<evidence type="ECO:0000313" key="4">
    <source>
        <dbReference type="EMBL" id="SDG41570.1"/>
    </source>
</evidence>
<proteinExistence type="inferred from homology"/>
<keyword evidence="5" id="KW-1185">Reference proteome</keyword>